<evidence type="ECO:0008006" key="3">
    <source>
        <dbReference type="Google" id="ProtNLM"/>
    </source>
</evidence>
<dbReference type="AlphaFoldDB" id="A0A1M5TS51"/>
<keyword evidence="2" id="KW-1185">Reference proteome</keyword>
<proteinExistence type="predicted"/>
<organism evidence="1 2">
    <name type="scientific">Ferrimonas marina</name>
    <dbReference type="NCBI Taxonomy" id="299255"/>
    <lineage>
        <taxon>Bacteria</taxon>
        <taxon>Pseudomonadati</taxon>
        <taxon>Pseudomonadota</taxon>
        <taxon>Gammaproteobacteria</taxon>
        <taxon>Alteromonadales</taxon>
        <taxon>Ferrimonadaceae</taxon>
        <taxon>Ferrimonas</taxon>
    </lineage>
</organism>
<reference evidence="1 2" key="1">
    <citation type="submission" date="2016-11" db="EMBL/GenBank/DDBJ databases">
        <authorList>
            <person name="Jaros S."/>
            <person name="Januszkiewicz K."/>
            <person name="Wedrychowicz H."/>
        </authorList>
    </citation>
    <scope>NUCLEOTIDE SEQUENCE [LARGE SCALE GENOMIC DNA]</scope>
    <source>
        <strain evidence="1 2">DSM 16917</strain>
    </source>
</reference>
<evidence type="ECO:0000313" key="2">
    <source>
        <dbReference type="Proteomes" id="UP000184268"/>
    </source>
</evidence>
<dbReference type="EMBL" id="FQXG01000003">
    <property type="protein sequence ID" value="SHH53544.1"/>
    <property type="molecule type" value="Genomic_DNA"/>
</dbReference>
<accession>A0A1M5TS51</accession>
<name>A0A1M5TS51_9GAMM</name>
<protein>
    <recommendedName>
        <fullName evidence="3">DUF4365 domain-containing protein</fullName>
    </recommendedName>
</protein>
<evidence type="ECO:0000313" key="1">
    <source>
        <dbReference type="EMBL" id="SHH53544.1"/>
    </source>
</evidence>
<dbReference type="Proteomes" id="UP000184268">
    <property type="component" value="Unassembled WGS sequence"/>
</dbReference>
<sequence length="524" mass="56481">MGLRPEHIGKIGEAEFASWCAEEGMTFNGSVMDEMGWDYLVEYYGDASAEIHDRCRQFKVQVKASSELKGSIPIKVSNLHALASDPLPAFIAVMRIGDSRQVDLAYLLHIDSELVSKILERSMGLEVAGKPLNKSTLSLPLVESDRLSEVGGDCFKGVVERAVGPSFSDYVKAKQQWCSQAGFEEGSASVELKVEGEEFCAQLVEMTLGHHREIRFSGSEMSKVRFGHKYESQGKGPGVLSMGRVAPSGHGTVKLKCGYSPMSVPADLYVSTIAGADRLAYRIDGHFFELESNPARGSTGQGSFTVKGDNSVLTLQQLKTAVRFTSRLCAGQRKLSFRGGKGGEAISFDLDLASDPVDFSHCTARLDAYQIILDQADVDMEPRFSLDDAFGQSVLPAAVAELLSGDGREIKCSFSVDGQASTRFVGKRVNCIHRSSCDFGTAELVVVFVVTGIAEQDGASGLVVKDRRAQLLACLVRSEVSGAVLEELKAVVSERMADLSGDLVVDGDLQSWTEQDGEQAAAVG</sequence>
<gene>
    <name evidence="1" type="ORF">SAMN02745129_2256</name>
</gene>